<sequence>MNNNNNSNINVNKSIVRLLQEVCAIRNKTMQMNARVRNLEAQFSQQFAPVGLSQMMLAAGSNTATMAESLLVVVDQQARTRLMIAPNRRGPREIALNPTNVPHAGLRLRYDVMLQVSHGQKFPGSPPLAAGQLRTLRLAMHREASKLLPTFLVIAPQKTGWDQLDAEDQLFFALLLEDKMFASPHQLEIFRCQKQWCARSLIYEAYKTYRSQLTRDENARRREEEQEVVVRGKWGNTHTPANDNNGSANNADDDDNESTTSNAI</sequence>
<dbReference type="Proteomes" id="UP000054107">
    <property type="component" value="Unassembled WGS sequence"/>
</dbReference>
<feature type="compositionally biased region" description="Low complexity" evidence="1">
    <location>
        <begin position="241"/>
        <end position="250"/>
    </location>
</feature>
<accession>A0A0B7NPC3</accession>
<feature type="region of interest" description="Disordered" evidence="1">
    <location>
        <begin position="216"/>
        <end position="264"/>
    </location>
</feature>
<reference evidence="2 3" key="1">
    <citation type="submission" date="2014-09" db="EMBL/GenBank/DDBJ databases">
        <authorList>
            <person name="Ellenberger Sabrina"/>
        </authorList>
    </citation>
    <scope>NUCLEOTIDE SEQUENCE [LARGE SCALE GENOMIC DNA]</scope>
    <source>
        <strain evidence="2 3">CBS 412.66</strain>
    </source>
</reference>
<protein>
    <submittedName>
        <fullName evidence="2">Uncharacterized protein</fullName>
    </submittedName>
</protein>
<name>A0A0B7NPC3_9FUNG</name>
<keyword evidence="3" id="KW-1185">Reference proteome</keyword>
<dbReference type="EMBL" id="LN733333">
    <property type="protein sequence ID" value="CEP16794.1"/>
    <property type="molecule type" value="Genomic_DNA"/>
</dbReference>
<evidence type="ECO:0000313" key="2">
    <source>
        <dbReference type="EMBL" id="CEP16794.1"/>
    </source>
</evidence>
<evidence type="ECO:0000256" key="1">
    <source>
        <dbReference type="SAM" id="MobiDB-lite"/>
    </source>
</evidence>
<dbReference type="OrthoDB" id="10678527at2759"/>
<feature type="compositionally biased region" description="Basic and acidic residues" evidence="1">
    <location>
        <begin position="216"/>
        <end position="230"/>
    </location>
</feature>
<proteinExistence type="predicted"/>
<gene>
    <name evidence="2" type="primary">PARPA_11071.1 scaffold 42626</name>
</gene>
<dbReference type="AlphaFoldDB" id="A0A0B7NPC3"/>
<organism evidence="2 3">
    <name type="scientific">Parasitella parasitica</name>
    <dbReference type="NCBI Taxonomy" id="35722"/>
    <lineage>
        <taxon>Eukaryota</taxon>
        <taxon>Fungi</taxon>
        <taxon>Fungi incertae sedis</taxon>
        <taxon>Mucoromycota</taxon>
        <taxon>Mucoromycotina</taxon>
        <taxon>Mucoromycetes</taxon>
        <taxon>Mucorales</taxon>
        <taxon>Mucorineae</taxon>
        <taxon>Mucoraceae</taxon>
        <taxon>Parasitella</taxon>
    </lineage>
</organism>
<evidence type="ECO:0000313" key="3">
    <source>
        <dbReference type="Proteomes" id="UP000054107"/>
    </source>
</evidence>